<keyword evidence="6" id="KW-0645">Protease</keyword>
<keyword evidence="6" id="KW-0788">Thiol protease</keyword>
<dbReference type="InterPro" id="IPR036640">
    <property type="entry name" value="ABC1_TM_sf"/>
</dbReference>
<keyword evidence="5" id="KW-0547">Nucleotide-binding</keyword>
<keyword evidence="8 10" id="KW-1133">Transmembrane helix</keyword>
<evidence type="ECO:0000256" key="7">
    <source>
        <dbReference type="ARBA" id="ARBA00022840"/>
    </source>
</evidence>
<dbReference type="SUPFAM" id="SSF90123">
    <property type="entry name" value="ABC transporter transmembrane region"/>
    <property type="match status" value="1"/>
</dbReference>
<name>A0A2T2X9C6_9FIRM</name>
<organism evidence="13 14">
    <name type="scientific">Sulfobacillus benefaciens</name>
    <dbReference type="NCBI Taxonomy" id="453960"/>
    <lineage>
        <taxon>Bacteria</taxon>
        <taxon>Bacillati</taxon>
        <taxon>Bacillota</taxon>
        <taxon>Clostridia</taxon>
        <taxon>Eubacteriales</taxon>
        <taxon>Clostridiales Family XVII. Incertae Sedis</taxon>
        <taxon>Sulfobacillus</taxon>
    </lineage>
</organism>
<evidence type="ECO:0000313" key="14">
    <source>
        <dbReference type="Proteomes" id="UP000242699"/>
    </source>
</evidence>
<dbReference type="PANTHER" id="PTHR43394:SF1">
    <property type="entry name" value="ATP-BINDING CASSETTE SUB-FAMILY B MEMBER 10, MITOCHONDRIAL"/>
    <property type="match status" value="1"/>
</dbReference>
<evidence type="ECO:0000313" key="13">
    <source>
        <dbReference type="EMBL" id="PSR31092.1"/>
    </source>
</evidence>
<feature type="transmembrane region" description="Helical" evidence="10">
    <location>
        <begin position="174"/>
        <end position="194"/>
    </location>
</feature>
<keyword evidence="3" id="KW-1003">Cell membrane</keyword>
<dbReference type="Pfam" id="PF00005">
    <property type="entry name" value="ABC_tran"/>
    <property type="match status" value="1"/>
</dbReference>
<evidence type="ECO:0000256" key="9">
    <source>
        <dbReference type="ARBA" id="ARBA00023136"/>
    </source>
</evidence>
<reference evidence="13 14" key="1">
    <citation type="journal article" date="2014" name="BMC Genomics">
        <title>Comparison of environmental and isolate Sulfobacillus genomes reveals diverse carbon, sulfur, nitrogen, and hydrogen metabolisms.</title>
        <authorList>
            <person name="Justice N.B."/>
            <person name="Norman A."/>
            <person name="Brown C.T."/>
            <person name="Singh A."/>
            <person name="Thomas B.C."/>
            <person name="Banfield J.F."/>
        </authorList>
    </citation>
    <scope>NUCLEOTIDE SEQUENCE [LARGE SCALE GENOMIC DNA]</scope>
    <source>
        <strain evidence="13">AMDSBA1</strain>
    </source>
</reference>
<dbReference type="GO" id="GO:0016887">
    <property type="term" value="F:ATP hydrolysis activity"/>
    <property type="evidence" value="ECO:0007669"/>
    <property type="project" value="InterPro"/>
</dbReference>
<comment type="caution">
    <text evidence="13">The sequence shown here is derived from an EMBL/GenBank/DDBJ whole genome shotgun (WGS) entry which is preliminary data.</text>
</comment>
<dbReference type="GO" id="GO:0005886">
    <property type="term" value="C:plasma membrane"/>
    <property type="evidence" value="ECO:0007669"/>
    <property type="project" value="UniProtKB-SubCell"/>
</dbReference>
<dbReference type="Gene3D" id="1.20.1560.10">
    <property type="entry name" value="ABC transporter type 1, transmembrane domain"/>
    <property type="match status" value="1"/>
</dbReference>
<dbReference type="FunFam" id="3.40.50.300:FF:000299">
    <property type="entry name" value="ABC transporter ATP-binding protein/permease"/>
    <property type="match status" value="1"/>
</dbReference>
<evidence type="ECO:0000256" key="3">
    <source>
        <dbReference type="ARBA" id="ARBA00022475"/>
    </source>
</evidence>
<dbReference type="InterPro" id="IPR017871">
    <property type="entry name" value="ABC_transporter-like_CS"/>
</dbReference>
<feature type="domain" description="ABC transmembrane type-1" evidence="12">
    <location>
        <begin position="31"/>
        <end position="315"/>
    </location>
</feature>
<feature type="domain" description="ABC transporter" evidence="11">
    <location>
        <begin position="355"/>
        <end position="589"/>
    </location>
</feature>
<dbReference type="InterPro" id="IPR027417">
    <property type="entry name" value="P-loop_NTPase"/>
</dbReference>
<evidence type="ECO:0000259" key="12">
    <source>
        <dbReference type="PROSITE" id="PS50929"/>
    </source>
</evidence>
<keyword evidence="7 13" id="KW-0067">ATP-binding</keyword>
<evidence type="ECO:0000256" key="2">
    <source>
        <dbReference type="ARBA" id="ARBA00022448"/>
    </source>
</evidence>
<dbReference type="InterPro" id="IPR003439">
    <property type="entry name" value="ABC_transporter-like_ATP-bd"/>
</dbReference>
<accession>A0A2T2X9C6</accession>
<dbReference type="Pfam" id="PF00664">
    <property type="entry name" value="ABC_membrane"/>
    <property type="match status" value="1"/>
</dbReference>
<evidence type="ECO:0000256" key="6">
    <source>
        <dbReference type="ARBA" id="ARBA00022807"/>
    </source>
</evidence>
<evidence type="ECO:0000259" key="11">
    <source>
        <dbReference type="PROSITE" id="PS50893"/>
    </source>
</evidence>
<dbReference type="InterPro" id="IPR039421">
    <property type="entry name" value="Type_1_exporter"/>
</dbReference>
<feature type="transmembrane region" description="Helical" evidence="10">
    <location>
        <begin position="66"/>
        <end position="89"/>
    </location>
</feature>
<gene>
    <name evidence="13" type="ORF">C7B43_03050</name>
</gene>
<sequence length="605" mass="67998">MPKPRIAPQHLRPHPFRQLLGYARPFSRLFAGVIVLVIIYNLTQVIQPYLVKVAIDRYLLVNTPALAPLIQIGAAYLAMTLVGLLANLYQTRVIASAGQQIVRQIRIDLFSHIESLSMDYFETHDTGRLITNVASDTTRISQFFTQFLLSVIRDGVTIILVMGAMLFLNWKLGLLSALVIPLIVVISAIFRPRLHKIYDITRSRQSRLIGFIAENLSGMRITQIFHQEAKQLEALTQLNLPYQMANVNEFRWDVFFNRTLDLLGNLAVAFMAWAGGLAVFHHAIKIGVLYAFISYIQQFFEPINSLTQNWNTLQSSMISFERVSQVLTTPSTLEDPVAPVPLEQSGDIHRIRGQIDFDRVSFGYDPEHLILQNITMHVAPGQFIGIAGETGAGKSTLISLLARFYDVSSGAIRIDGIDIRTLRQEDLHRLVGVVQQDVTIYSGTIADNVRLFHNDVGRQQIVWACKITGADSFIRQFREGYDTWLTPHGSNLSAGQRQLLAFARIILLNPKILVLDEATANLDALTEATVQKGLMEVARERTTVVIAHRLSTLRHADRIYLLDHGRIVEQGTHQELLALNGFYYAMLQKSVIMPGAGPERRDAVN</sequence>
<evidence type="ECO:0000256" key="1">
    <source>
        <dbReference type="ARBA" id="ARBA00004651"/>
    </source>
</evidence>
<feature type="transmembrane region" description="Helical" evidence="10">
    <location>
        <begin position="26"/>
        <end position="46"/>
    </location>
</feature>
<proteinExistence type="predicted"/>
<dbReference type="GO" id="GO:0008234">
    <property type="term" value="F:cysteine-type peptidase activity"/>
    <property type="evidence" value="ECO:0007669"/>
    <property type="project" value="UniProtKB-KW"/>
</dbReference>
<keyword evidence="9 10" id="KW-0472">Membrane</keyword>
<dbReference type="PROSITE" id="PS50893">
    <property type="entry name" value="ABC_TRANSPORTER_2"/>
    <property type="match status" value="1"/>
</dbReference>
<dbReference type="InterPro" id="IPR003593">
    <property type="entry name" value="AAA+_ATPase"/>
</dbReference>
<feature type="transmembrane region" description="Helical" evidence="10">
    <location>
        <begin position="266"/>
        <end position="293"/>
    </location>
</feature>
<dbReference type="AlphaFoldDB" id="A0A2T2X9C6"/>
<evidence type="ECO:0000256" key="8">
    <source>
        <dbReference type="ARBA" id="ARBA00022989"/>
    </source>
</evidence>
<feature type="transmembrane region" description="Helical" evidence="10">
    <location>
        <begin position="147"/>
        <end position="168"/>
    </location>
</feature>
<dbReference type="CDD" id="cd18544">
    <property type="entry name" value="ABC_6TM_TmrA_like"/>
    <property type="match status" value="1"/>
</dbReference>
<dbReference type="InterPro" id="IPR011527">
    <property type="entry name" value="ABC1_TM_dom"/>
</dbReference>
<evidence type="ECO:0000256" key="5">
    <source>
        <dbReference type="ARBA" id="ARBA00022741"/>
    </source>
</evidence>
<dbReference type="SUPFAM" id="SSF52540">
    <property type="entry name" value="P-loop containing nucleoside triphosphate hydrolases"/>
    <property type="match status" value="1"/>
</dbReference>
<evidence type="ECO:0000256" key="10">
    <source>
        <dbReference type="SAM" id="Phobius"/>
    </source>
</evidence>
<dbReference type="EMBL" id="PXYT01000004">
    <property type="protein sequence ID" value="PSR31092.1"/>
    <property type="molecule type" value="Genomic_DNA"/>
</dbReference>
<evidence type="ECO:0000256" key="4">
    <source>
        <dbReference type="ARBA" id="ARBA00022692"/>
    </source>
</evidence>
<keyword evidence="2" id="KW-0813">Transport</keyword>
<comment type="subcellular location">
    <subcellularLocation>
        <location evidence="1">Cell membrane</location>
        <topology evidence="1">Multi-pass membrane protein</topology>
    </subcellularLocation>
</comment>
<keyword evidence="4 10" id="KW-0812">Transmembrane</keyword>
<dbReference type="GO" id="GO:0005524">
    <property type="term" value="F:ATP binding"/>
    <property type="evidence" value="ECO:0007669"/>
    <property type="project" value="UniProtKB-KW"/>
</dbReference>
<keyword evidence="6" id="KW-0378">Hydrolase</keyword>
<dbReference type="SMART" id="SM00382">
    <property type="entry name" value="AAA"/>
    <property type="match status" value="1"/>
</dbReference>
<protein>
    <submittedName>
        <fullName evidence="13">ABC transporter ATP-binding protein</fullName>
    </submittedName>
</protein>
<dbReference type="PANTHER" id="PTHR43394">
    <property type="entry name" value="ATP-DEPENDENT PERMEASE MDL1, MITOCHONDRIAL"/>
    <property type="match status" value="1"/>
</dbReference>
<dbReference type="PROSITE" id="PS00211">
    <property type="entry name" value="ABC_TRANSPORTER_1"/>
    <property type="match status" value="1"/>
</dbReference>
<dbReference type="Proteomes" id="UP000242699">
    <property type="component" value="Unassembled WGS sequence"/>
</dbReference>
<dbReference type="GO" id="GO:0015421">
    <property type="term" value="F:ABC-type oligopeptide transporter activity"/>
    <property type="evidence" value="ECO:0007669"/>
    <property type="project" value="TreeGrafter"/>
</dbReference>
<dbReference type="PROSITE" id="PS50929">
    <property type="entry name" value="ABC_TM1F"/>
    <property type="match status" value="1"/>
</dbReference>
<dbReference type="Gene3D" id="3.40.50.300">
    <property type="entry name" value="P-loop containing nucleotide triphosphate hydrolases"/>
    <property type="match status" value="1"/>
</dbReference>